<dbReference type="EMBL" id="KB008148">
    <property type="protein sequence ID" value="ELR11538.1"/>
    <property type="molecule type" value="Genomic_DNA"/>
</dbReference>
<dbReference type="STRING" id="1257118.L8GFP1"/>
<proteinExistence type="inferred from homology"/>
<evidence type="ECO:0000256" key="9">
    <source>
        <dbReference type="SAM" id="Phobius"/>
    </source>
</evidence>
<keyword evidence="3 8" id="KW-0812">Transmembrane</keyword>
<sequence length="216" mass="24360">MGKYSTLPLFVMLSGLGVVILLSLCATGGDAFVFVIPPREELCVYENAKPSYFVTVQFQVLEGGHQDVDIKFTFKDKNAANGVERLLMVAQRRSEEKYTFTVDQVGEYQFCFSNLMSLSSYKTINIATVVTLPRAVVVEEFMDPLDEVVKQLGSSVEVVRDEQQVMKQRDVVTTNLADATNAQVFWFSVVEFVILFASVGYQVFNITRMFEVKRVL</sequence>
<dbReference type="InterPro" id="IPR036598">
    <property type="entry name" value="GOLD_dom_sf"/>
</dbReference>
<dbReference type="Proteomes" id="UP000011083">
    <property type="component" value="Unassembled WGS sequence"/>
</dbReference>
<feature type="transmembrane region" description="Helical" evidence="9">
    <location>
        <begin position="184"/>
        <end position="204"/>
    </location>
</feature>
<keyword evidence="5 9" id="KW-1133">Transmembrane helix</keyword>
<gene>
    <name evidence="12" type="ORF">ACA1_256970</name>
</gene>
<evidence type="ECO:0000256" key="4">
    <source>
        <dbReference type="ARBA" id="ARBA00022729"/>
    </source>
</evidence>
<evidence type="ECO:0000256" key="7">
    <source>
        <dbReference type="ARBA" id="ARBA00037847"/>
    </source>
</evidence>
<evidence type="ECO:0000256" key="6">
    <source>
        <dbReference type="ARBA" id="ARBA00023136"/>
    </source>
</evidence>
<dbReference type="SUPFAM" id="SSF101576">
    <property type="entry name" value="Supernatant protein factor (SPF), C-terminal domain"/>
    <property type="match status" value="1"/>
</dbReference>
<dbReference type="PANTHER" id="PTHR22811">
    <property type="entry name" value="TRANSMEMBRANE EMP24 DOMAIN-CONTAINING PROTEIN"/>
    <property type="match status" value="1"/>
</dbReference>
<feature type="domain" description="GOLD" evidence="11">
    <location>
        <begin position="41"/>
        <end position="130"/>
    </location>
</feature>
<dbReference type="VEuPathDB" id="AmoebaDB:ACA1_256970"/>
<comment type="subcellular location">
    <subcellularLocation>
        <location evidence="7">Endomembrane system</location>
        <topology evidence="7">Single-pass membrane protein</topology>
    </subcellularLocation>
    <subcellularLocation>
        <location evidence="1 8">Membrane</location>
        <topology evidence="1 8">Single-pass type I membrane protein</topology>
    </subcellularLocation>
</comment>
<feature type="chain" id="PRO_5003989488" evidence="10">
    <location>
        <begin position="32"/>
        <end position="216"/>
    </location>
</feature>
<protein>
    <submittedName>
        <fullName evidence="12">Coated vesicle membrane protein isoform 3, putative</fullName>
    </submittedName>
</protein>
<dbReference type="InterPro" id="IPR015720">
    <property type="entry name" value="Emp24-like"/>
</dbReference>
<dbReference type="KEGG" id="acan:ACA1_256970"/>
<evidence type="ECO:0000313" key="13">
    <source>
        <dbReference type="Proteomes" id="UP000011083"/>
    </source>
</evidence>
<dbReference type="Pfam" id="PF01105">
    <property type="entry name" value="EMP24_GP25L"/>
    <property type="match status" value="1"/>
</dbReference>
<evidence type="ECO:0000259" key="11">
    <source>
        <dbReference type="PROSITE" id="PS50866"/>
    </source>
</evidence>
<dbReference type="GO" id="GO:0012505">
    <property type="term" value="C:endomembrane system"/>
    <property type="evidence" value="ECO:0007669"/>
    <property type="project" value="UniProtKB-SubCell"/>
</dbReference>
<keyword evidence="4 10" id="KW-0732">Signal</keyword>
<keyword evidence="13" id="KW-1185">Reference proteome</keyword>
<dbReference type="RefSeq" id="XP_004333551.1">
    <property type="nucleotide sequence ID" value="XM_004333503.1"/>
</dbReference>
<dbReference type="GeneID" id="14912021"/>
<dbReference type="OrthoDB" id="62956at2759"/>
<dbReference type="SMART" id="SM01190">
    <property type="entry name" value="EMP24_GP25L"/>
    <property type="match status" value="1"/>
</dbReference>
<reference evidence="12 13" key="1">
    <citation type="journal article" date="2013" name="Genome Biol.">
        <title>Genome of Acanthamoeba castellanii highlights extensive lateral gene transfer and early evolution of tyrosine kinase signaling.</title>
        <authorList>
            <person name="Clarke M."/>
            <person name="Lohan A.J."/>
            <person name="Liu B."/>
            <person name="Lagkouvardos I."/>
            <person name="Roy S."/>
            <person name="Zafar N."/>
            <person name="Bertelli C."/>
            <person name="Schilde C."/>
            <person name="Kianianmomeni A."/>
            <person name="Burglin T.R."/>
            <person name="Frech C."/>
            <person name="Turcotte B."/>
            <person name="Kopec K.O."/>
            <person name="Synnott J.M."/>
            <person name="Choo C."/>
            <person name="Paponov I."/>
            <person name="Finkler A."/>
            <person name="Soon Heng Tan C."/>
            <person name="Hutchins A.P."/>
            <person name="Weinmeier T."/>
            <person name="Rattei T."/>
            <person name="Chu J.S."/>
            <person name="Gimenez G."/>
            <person name="Irimia M."/>
            <person name="Rigden D.J."/>
            <person name="Fitzpatrick D.A."/>
            <person name="Lorenzo-Morales J."/>
            <person name="Bateman A."/>
            <person name="Chiu C.H."/>
            <person name="Tang P."/>
            <person name="Hegemann P."/>
            <person name="Fromm H."/>
            <person name="Raoult D."/>
            <person name="Greub G."/>
            <person name="Miranda-Saavedra D."/>
            <person name="Chen N."/>
            <person name="Nash P."/>
            <person name="Ginger M.L."/>
            <person name="Horn M."/>
            <person name="Schaap P."/>
            <person name="Caler L."/>
            <person name="Loftus B."/>
        </authorList>
    </citation>
    <scope>NUCLEOTIDE SEQUENCE [LARGE SCALE GENOMIC DNA]</scope>
    <source>
        <strain evidence="12 13">Neff</strain>
    </source>
</reference>
<feature type="signal peptide" evidence="10">
    <location>
        <begin position="1"/>
        <end position="31"/>
    </location>
</feature>
<dbReference type="AlphaFoldDB" id="L8GFP1"/>
<comment type="similarity">
    <text evidence="2 8">Belongs to the EMP24/GP25L family.</text>
</comment>
<evidence type="ECO:0000256" key="10">
    <source>
        <dbReference type="SAM" id="SignalP"/>
    </source>
</evidence>
<organism evidence="12 13">
    <name type="scientific">Acanthamoeba castellanii (strain ATCC 30010 / Neff)</name>
    <dbReference type="NCBI Taxonomy" id="1257118"/>
    <lineage>
        <taxon>Eukaryota</taxon>
        <taxon>Amoebozoa</taxon>
        <taxon>Discosea</taxon>
        <taxon>Longamoebia</taxon>
        <taxon>Centramoebida</taxon>
        <taxon>Acanthamoebidae</taxon>
        <taxon>Acanthamoeba</taxon>
    </lineage>
</organism>
<keyword evidence="6 9" id="KW-0472">Membrane</keyword>
<accession>L8GFP1</accession>
<evidence type="ECO:0000313" key="12">
    <source>
        <dbReference type="EMBL" id="ELR11538.1"/>
    </source>
</evidence>
<dbReference type="GO" id="GO:0016020">
    <property type="term" value="C:membrane"/>
    <property type="evidence" value="ECO:0007669"/>
    <property type="project" value="UniProtKB-SubCell"/>
</dbReference>
<name>L8GFP1_ACACF</name>
<evidence type="ECO:0000256" key="3">
    <source>
        <dbReference type="ARBA" id="ARBA00022692"/>
    </source>
</evidence>
<evidence type="ECO:0000256" key="2">
    <source>
        <dbReference type="ARBA" id="ARBA00007104"/>
    </source>
</evidence>
<evidence type="ECO:0000256" key="1">
    <source>
        <dbReference type="ARBA" id="ARBA00004479"/>
    </source>
</evidence>
<evidence type="ECO:0000256" key="5">
    <source>
        <dbReference type="ARBA" id="ARBA00022989"/>
    </source>
</evidence>
<evidence type="ECO:0000256" key="8">
    <source>
        <dbReference type="RuleBase" id="RU003827"/>
    </source>
</evidence>
<dbReference type="InterPro" id="IPR009038">
    <property type="entry name" value="GOLD_dom"/>
</dbReference>
<dbReference type="PROSITE" id="PS50866">
    <property type="entry name" value="GOLD"/>
    <property type="match status" value="1"/>
</dbReference>